<dbReference type="RefSeq" id="WP_130342947.1">
    <property type="nucleotide sequence ID" value="NZ_SGWQ01000002.1"/>
</dbReference>
<proteinExistence type="predicted"/>
<evidence type="ECO:0000313" key="3">
    <source>
        <dbReference type="Proteomes" id="UP000294257"/>
    </source>
</evidence>
<dbReference type="EMBL" id="SGWQ01000002">
    <property type="protein sequence ID" value="RZS43047.1"/>
    <property type="molecule type" value="Genomic_DNA"/>
</dbReference>
<comment type="caution">
    <text evidence="2">The sequence shown here is derived from an EMBL/GenBank/DDBJ whole genome shotgun (WGS) entry which is preliminary data.</text>
</comment>
<keyword evidence="3" id="KW-1185">Reference proteome</keyword>
<sequence>MIDLNFRNDNPTAVAIQTIWTPATITVKLWGTKRYTVEFVNGGRYGSTGAPTTVKSPGDSCRTSKGQSGFSTSDTQIVGDLAGKEIRRTPRTVVYNSVPAIRCEVKPAPPSAPPPA</sequence>
<gene>
    <name evidence="2" type="ORF">EV193_10223</name>
</gene>
<feature type="compositionally biased region" description="Polar residues" evidence="1">
    <location>
        <begin position="49"/>
        <end position="76"/>
    </location>
</feature>
<evidence type="ECO:0000256" key="1">
    <source>
        <dbReference type="SAM" id="MobiDB-lite"/>
    </source>
</evidence>
<dbReference type="OrthoDB" id="9813301at2"/>
<evidence type="ECO:0000313" key="2">
    <source>
        <dbReference type="EMBL" id="RZS43047.1"/>
    </source>
</evidence>
<protein>
    <submittedName>
        <fullName evidence="2">Uncharacterized protein</fullName>
    </submittedName>
</protein>
<dbReference type="AlphaFoldDB" id="A0A4Q7L1I5"/>
<reference evidence="2 3" key="1">
    <citation type="submission" date="2019-02" db="EMBL/GenBank/DDBJ databases">
        <title>Genomic Encyclopedia of Type Strains, Phase IV (KMG-IV): sequencing the most valuable type-strain genomes for metagenomic binning, comparative biology and taxonomic classification.</title>
        <authorList>
            <person name="Goeker M."/>
        </authorList>
    </citation>
    <scope>NUCLEOTIDE SEQUENCE [LARGE SCALE GENOMIC DNA]</scope>
    <source>
        <strain evidence="2 3">DSM 101727</strain>
    </source>
</reference>
<feature type="region of interest" description="Disordered" evidence="1">
    <location>
        <begin position="46"/>
        <end position="76"/>
    </location>
</feature>
<organism evidence="2 3">
    <name type="scientific">Herbihabitans rhizosphaerae</name>
    <dbReference type="NCBI Taxonomy" id="1872711"/>
    <lineage>
        <taxon>Bacteria</taxon>
        <taxon>Bacillati</taxon>
        <taxon>Actinomycetota</taxon>
        <taxon>Actinomycetes</taxon>
        <taxon>Pseudonocardiales</taxon>
        <taxon>Pseudonocardiaceae</taxon>
        <taxon>Herbihabitans</taxon>
    </lineage>
</organism>
<accession>A0A4Q7L1I5</accession>
<name>A0A4Q7L1I5_9PSEU</name>
<dbReference type="Proteomes" id="UP000294257">
    <property type="component" value="Unassembled WGS sequence"/>
</dbReference>